<dbReference type="Proteomes" id="UP000250918">
    <property type="component" value="Unassembled WGS sequence"/>
</dbReference>
<dbReference type="Pfam" id="PF00263">
    <property type="entry name" value="Secretin"/>
    <property type="match status" value="1"/>
</dbReference>
<dbReference type="Pfam" id="PF03958">
    <property type="entry name" value="Secretin_N"/>
    <property type="match status" value="1"/>
</dbReference>
<feature type="chain" id="PRO_5033000380" description="Secretin/TonB short N-terminal domain-containing protein" evidence="6">
    <location>
        <begin position="29"/>
        <end position="428"/>
    </location>
</feature>
<gene>
    <name evidence="9" type="ORF">C3F09_12110</name>
</gene>
<proteinExistence type="inferred from homology"/>
<accession>A0A855X231</accession>
<evidence type="ECO:0000256" key="5">
    <source>
        <dbReference type="RuleBase" id="RU004004"/>
    </source>
</evidence>
<comment type="subcellular location">
    <subcellularLocation>
        <location evidence="5">Cell outer membrane</location>
    </subcellularLocation>
    <subcellularLocation>
        <location evidence="1">Membrane</location>
    </subcellularLocation>
</comment>
<evidence type="ECO:0000256" key="2">
    <source>
        <dbReference type="ARBA" id="ARBA00022729"/>
    </source>
</evidence>
<evidence type="ECO:0000256" key="4">
    <source>
        <dbReference type="RuleBase" id="RU004003"/>
    </source>
</evidence>
<dbReference type="PRINTS" id="PR00811">
    <property type="entry name" value="BCTERIALGSPD"/>
</dbReference>
<dbReference type="GO" id="GO:0009279">
    <property type="term" value="C:cell outer membrane"/>
    <property type="evidence" value="ECO:0007669"/>
    <property type="project" value="UniProtKB-SubCell"/>
</dbReference>
<dbReference type="InterPro" id="IPR051808">
    <property type="entry name" value="Type_IV_pilus_biogenesis"/>
</dbReference>
<dbReference type="PANTHER" id="PTHR30604:SF1">
    <property type="entry name" value="DNA UTILIZATION PROTEIN HOFQ"/>
    <property type="match status" value="1"/>
</dbReference>
<dbReference type="PANTHER" id="PTHR30604">
    <property type="entry name" value="PROTEIN TRANSPORT PROTEIN HOFQ"/>
    <property type="match status" value="1"/>
</dbReference>
<dbReference type="Gene3D" id="3.30.1370.120">
    <property type="match status" value="1"/>
</dbReference>
<evidence type="ECO:0000256" key="6">
    <source>
        <dbReference type="SAM" id="SignalP"/>
    </source>
</evidence>
<keyword evidence="3" id="KW-0472">Membrane</keyword>
<dbReference type="Gene3D" id="3.30.1370.130">
    <property type="match status" value="1"/>
</dbReference>
<organism evidence="9 10">
    <name type="scientific">candidate division GN15 bacterium</name>
    <dbReference type="NCBI Taxonomy" id="2072418"/>
    <lineage>
        <taxon>Bacteria</taxon>
        <taxon>candidate division GN15</taxon>
    </lineage>
</organism>
<evidence type="ECO:0000259" key="8">
    <source>
        <dbReference type="Pfam" id="PF03958"/>
    </source>
</evidence>
<comment type="caution">
    <text evidence="9">The sequence shown here is derived from an EMBL/GenBank/DDBJ whole genome shotgun (WGS) entry which is preliminary data.</text>
</comment>
<dbReference type="AlphaFoldDB" id="A0A855X231"/>
<feature type="domain" description="NolW-like" evidence="8">
    <location>
        <begin position="135"/>
        <end position="196"/>
    </location>
</feature>
<comment type="similarity">
    <text evidence="4">Belongs to the bacterial secretin family.</text>
</comment>
<evidence type="ECO:0000259" key="7">
    <source>
        <dbReference type="Pfam" id="PF00263"/>
    </source>
</evidence>
<protein>
    <recommendedName>
        <fullName evidence="11">Secretin/TonB short N-terminal domain-containing protein</fullName>
    </recommendedName>
</protein>
<feature type="domain" description="Type II/III secretion system secretin-like" evidence="7">
    <location>
        <begin position="267"/>
        <end position="421"/>
    </location>
</feature>
<dbReference type="EMBL" id="PQAP01000211">
    <property type="protein sequence ID" value="PWB68199.1"/>
    <property type="molecule type" value="Genomic_DNA"/>
</dbReference>
<keyword evidence="2 6" id="KW-0732">Signal</keyword>
<feature type="signal peptide" evidence="6">
    <location>
        <begin position="1"/>
        <end position="28"/>
    </location>
</feature>
<dbReference type="InterPro" id="IPR004846">
    <property type="entry name" value="T2SS/T3SS_dom"/>
</dbReference>
<dbReference type="InterPro" id="IPR001775">
    <property type="entry name" value="GspD/PilQ"/>
</dbReference>
<evidence type="ECO:0000313" key="9">
    <source>
        <dbReference type="EMBL" id="PWB68199.1"/>
    </source>
</evidence>
<dbReference type="GO" id="GO:0009306">
    <property type="term" value="P:protein secretion"/>
    <property type="evidence" value="ECO:0007669"/>
    <property type="project" value="InterPro"/>
</dbReference>
<evidence type="ECO:0000313" key="10">
    <source>
        <dbReference type="Proteomes" id="UP000250918"/>
    </source>
</evidence>
<name>A0A855X231_9BACT</name>
<dbReference type="InterPro" id="IPR005644">
    <property type="entry name" value="NolW-like"/>
</dbReference>
<sequence>MNWSKTTKLALGLGILAVLAALAMSVAAEEPKDPNKPIKNLQYQSADIRSALTFLADYGGVNVVVSPDVQGSVTIKLHDVMWRDAMNIIGNTYGLAIVDEPSGYIRVLPAEAYRKETSEIEKHNAEQRQLVALETRIVKISNSTSDDIVSAVKSLMTERGKAVSDKRSNSIIIQEVPTNLQKVLDYIADLDKPAKQIKISTQLVEISSQGLEELGIKLTAQGTYTADNGNSYSQKGEALGDRVSDPAGQYTVTALMKGWSFDAVLQAMVSNGKGKIIAHPEITTIDNKEAKIQMGQKIPVKQFDESGNVTTKFEEVGTILTVTPHITAENQILMIMKPERSTYQFDPNGVIINTSNASTNVIVSNGQTAVIGGLTTQDELNSTVGVPVLKDIPILGALFRYTNKRTESRDLVIFVTPTIVEGDLAAKN</sequence>
<evidence type="ECO:0008006" key="11">
    <source>
        <dbReference type="Google" id="ProtNLM"/>
    </source>
</evidence>
<keyword evidence="5" id="KW-0813">Transport</keyword>
<reference evidence="9 10" key="1">
    <citation type="journal article" date="2018" name="ISME J.">
        <title>A methanotrophic archaeon couples anaerobic oxidation of methane to Fe(III) reduction.</title>
        <authorList>
            <person name="Cai C."/>
            <person name="Leu A.O."/>
            <person name="Xie G.J."/>
            <person name="Guo J."/>
            <person name="Feng Y."/>
            <person name="Zhao J.X."/>
            <person name="Tyson G.W."/>
            <person name="Yuan Z."/>
            <person name="Hu S."/>
        </authorList>
    </citation>
    <scope>NUCLEOTIDE SEQUENCE [LARGE SCALE GENOMIC DNA]</scope>
    <source>
        <strain evidence="9">FeB_12</strain>
    </source>
</reference>
<evidence type="ECO:0000256" key="1">
    <source>
        <dbReference type="ARBA" id="ARBA00004370"/>
    </source>
</evidence>
<dbReference type="InterPro" id="IPR038591">
    <property type="entry name" value="NolW-like_sf"/>
</dbReference>
<evidence type="ECO:0000256" key="3">
    <source>
        <dbReference type="ARBA" id="ARBA00023136"/>
    </source>
</evidence>